<dbReference type="Proteomes" id="UP000001349">
    <property type="component" value="Chromosome"/>
</dbReference>
<dbReference type="AlphaFoldDB" id="B8I0D5"/>
<dbReference type="KEGG" id="cce:Ccel_3170"/>
<gene>
    <name evidence="1" type="ordered locus">Ccel_3170</name>
</gene>
<protein>
    <submittedName>
        <fullName evidence="1">Uncharacterized protein</fullName>
    </submittedName>
</protein>
<keyword evidence="2" id="KW-1185">Reference proteome</keyword>
<dbReference type="STRING" id="394503.Ccel_3170"/>
<dbReference type="HOGENOM" id="CLU_2552242_0_0_9"/>
<sequence>MKKCLAECSKFYCLKQDDKKKGIKCKPCIINDGDSICDECVLKEKCLEEKAKISALEEKRDNCTITEEEEKRLHYLTWKFYC</sequence>
<dbReference type="RefSeq" id="WP_015926519.1">
    <property type="nucleotide sequence ID" value="NC_011898.1"/>
</dbReference>
<organism evidence="1 2">
    <name type="scientific">Ruminiclostridium cellulolyticum (strain ATCC 35319 / DSM 5812 / JCM 6584 / H10)</name>
    <name type="common">Clostridium cellulolyticum</name>
    <dbReference type="NCBI Taxonomy" id="394503"/>
    <lineage>
        <taxon>Bacteria</taxon>
        <taxon>Bacillati</taxon>
        <taxon>Bacillota</taxon>
        <taxon>Clostridia</taxon>
        <taxon>Eubacteriales</taxon>
        <taxon>Oscillospiraceae</taxon>
        <taxon>Ruminiclostridium</taxon>
    </lineage>
</organism>
<proteinExistence type="predicted"/>
<evidence type="ECO:0000313" key="2">
    <source>
        <dbReference type="Proteomes" id="UP000001349"/>
    </source>
</evidence>
<name>B8I0D5_RUMCH</name>
<reference evidence="1 2" key="1">
    <citation type="submission" date="2009-01" db="EMBL/GenBank/DDBJ databases">
        <title>Complete sequence of Clostridium cellulolyticum H10.</title>
        <authorList>
            <consortium name="US DOE Joint Genome Institute"/>
            <person name="Lucas S."/>
            <person name="Copeland A."/>
            <person name="Lapidus A."/>
            <person name="Glavina del Rio T."/>
            <person name="Dalin E."/>
            <person name="Tice H."/>
            <person name="Bruce D."/>
            <person name="Goodwin L."/>
            <person name="Pitluck S."/>
            <person name="Chertkov O."/>
            <person name="Saunders E."/>
            <person name="Brettin T."/>
            <person name="Detter J.C."/>
            <person name="Han C."/>
            <person name="Larimer F."/>
            <person name="Land M."/>
            <person name="Hauser L."/>
            <person name="Kyrpides N."/>
            <person name="Ivanova N."/>
            <person name="Zhou J."/>
            <person name="Richardson P."/>
        </authorList>
    </citation>
    <scope>NUCLEOTIDE SEQUENCE [LARGE SCALE GENOMIC DNA]</scope>
    <source>
        <strain evidence="2">ATCC 35319 / DSM 5812 / JCM 6584 / H10</strain>
    </source>
</reference>
<accession>B8I0D5</accession>
<evidence type="ECO:0000313" key="1">
    <source>
        <dbReference type="EMBL" id="ACL77461.1"/>
    </source>
</evidence>
<dbReference type="EMBL" id="CP001348">
    <property type="protein sequence ID" value="ACL77461.1"/>
    <property type="molecule type" value="Genomic_DNA"/>
</dbReference>